<sequence length="96" mass="11053">MRSAVLLLLLLLLLPLLLLLLLCRRRVCLIVFVCLEELANTLHHTSHLTRYLSHHGTYHRPTFPTRSHLRFTSLCITRLSGSLAVYQQPAPTKQQN</sequence>
<evidence type="ECO:0008006" key="3">
    <source>
        <dbReference type="Google" id="ProtNLM"/>
    </source>
</evidence>
<reference evidence="1 2" key="1">
    <citation type="submission" date="2023-09" db="EMBL/GenBank/DDBJ databases">
        <title>Multi-omics analysis of a traditional fermented food reveals byproduct-associated fungal strains for waste-to-food upcycling.</title>
        <authorList>
            <consortium name="Lawrence Berkeley National Laboratory"/>
            <person name="Rekdal V.M."/>
            <person name="Villalobos-Escobedo J.M."/>
            <person name="Rodriguez-Valeron N."/>
            <person name="Garcia M.O."/>
            <person name="Vasquez D.P."/>
            <person name="Damayanti I."/>
            <person name="Sorensen P.M."/>
            <person name="Baidoo E.E."/>
            <person name="De Carvalho A.C."/>
            <person name="Riley R."/>
            <person name="Lipzen A."/>
            <person name="He G."/>
            <person name="Yan M."/>
            <person name="Haridas S."/>
            <person name="Daum C."/>
            <person name="Yoshinaga Y."/>
            <person name="Ng V."/>
            <person name="Grigoriev I.V."/>
            <person name="Munk R."/>
            <person name="Nuraida L."/>
            <person name="Wijaya C.H."/>
            <person name="Morales P.-C."/>
            <person name="Keasling J.D."/>
        </authorList>
    </citation>
    <scope>NUCLEOTIDE SEQUENCE [LARGE SCALE GENOMIC DNA]</scope>
    <source>
        <strain evidence="1 2">FGSC 2613</strain>
    </source>
</reference>
<protein>
    <recommendedName>
        <fullName evidence="3">Secreted peptide</fullName>
    </recommendedName>
</protein>
<name>A0ABR3DS96_NEUIN</name>
<evidence type="ECO:0000313" key="1">
    <source>
        <dbReference type="EMBL" id="KAL0475502.1"/>
    </source>
</evidence>
<gene>
    <name evidence="1" type="ORF">QR685DRAFT_51506</name>
</gene>
<accession>A0ABR3DS96</accession>
<proteinExistence type="predicted"/>
<keyword evidence="2" id="KW-1185">Reference proteome</keyword>
<evidence type="ECO:0000313" key="2">
    <source>
        <dbReference type="Proteomes" id="UP001451303"/>
    </source>
</evidence>
<organism evidence="1 2">
    <name type="scientific">Neurospora intermedia</name>
    <dbReference type="NCBI Taxonomy" id="5142"/>
    <lineage>
        <taxon>Eukaryota</taxon>
        <taxon>Fungi</taxon>
        <taxon>Dikarya</taxon>
        <taxon>Ascomycota</taxon>
        <taxon>Pezizomycotina</taxon>
        <taxon>Sordariomycetes</taxon>
        <taxon>Sordariomycetidae</taxon>
        <taxon>Sordariales</taxon>
        <taxon>Sordariaceae</taxon>
        <taxon>Neurospora</taxon>
    </lineage>
</organism>
<dbReference type="Proteomes" id="UP001451303">
    <property type="component" value="Unassembled WGS sequence"/>
</dbReference>
<comment type="caution">
    <text evidence="1">The sequence shown here is derived from an EMBL/GenBank/DDBJ whole genome shotgun (WGS) entry which is preliminary data.</text>
</comment>
<dbReference type="EMBL" id="JAVLET010000001">
    <property type="protein sequence ID" value="KAL0475502.1"/>
    <property type="molecule type" value="Genomic_DNA"/>
</dbReference>